<dbReference type="AlphaFoldDB" id="A0A4W4GBZ8"/>
<evidence type="ECO:0000256" key="5">
    <source>
        <dbReference type="ARBA" id="ARBA00022840"/>
    </source>
</evidence>
<dbReference type="InterPro" id="IPR005522">
    <property type="entry name" value="IPK"/>
</dbReference>
<keyword evidence="4 7" id="KW-0418">Kinase</keyword>
<sequence>MFLTMMQWSKRRQSSWVQLAGHKGNIQQGEGGKVLKKFNVVEDTCLQALMSDPLHLFVPRYYGNISRNGERYIRLEDLLSGLRKPAIMDCKMGIRTYQEEEIIKAKTKGSLRSDMYQKMENVDPTAPTAEEQAQRGVTKLRYMQWRDSTSSTSTLGLRIEGIMMENGTVLREFNKTRTKAQVTETLLFFTKRQVHILKAYVSRLEALRETLKESSFFNTHEIIGSSLLFLHDQTCKANIWMIDFGKTIPAPENVYLKHDVPWVEGNREDGYLTGLTSLISLLHACHETRCARMLATFLN</sequence>
<dbReference type="GO" id="GO:0000828">
    <property type="term" value="F:inositol hexakisphosphate kinase activity"/>
    <property type="evidence" value="ECO:0007669"/>
    <property type="project" value="TreeGrafter"/>
</dbReference>
<dbReference type="GO" id="GO:0005737">
    <property type="term" value="C:cytoplasm"/>
    <property type="evidence" value="ECO:0007669"/>
    <property type="project" value="TreeGrafter"/>
</dbReference>
<accession>A0A4W4GBZ8</accession>
<proteinExistence type="inferred from homology"/>
<dbReference type="PANTHER" id="PTHR12400">
    <property type="entry name" value="INOSITOL POLYPHOSPHATE KINASE"/>
    <property type="match status" value="1"/>
</dbReference>
<evidence type="ECO:0000256" key="7">
    <source>
        <dbReference type="RuleBase" id="RU363090"/>
    </source>
</evidence>
<reference evidence="8" key="5">
    <citation type="submission" date="2025-09" db="UniProtKB">
        <authorList>
            <consortium name="Ensembl"/>
        </authorList>
    </citation>
    <scope>IDENTIFICATION</scope>
</reference>
<dbReference type="GeneTree" id="ENSGT00940000156764"/>
<dbReference type="Ensembl" id="ENSEEET00000034230.2">
    <property type="protein sequence ID" value="ENSEEEP00000033833.1"/>
    <property type="gene ID" value="ENSEEEG00000016108.2"/>
</dbReference>
<reference evidence="9" key="2">
    <citation type="journal article" date="2017" name="Sci. Adv.">
        <title>A tail of two voltages: Proteomic comparison of the three electric organs of the electric eel.</title>
        <authorList>
            <person name="Traeger L.L."/>
            <person name="Sabat G."/>
            <person name="Barrett-Wilt G.A."/>
            <person name="Wells G.B."/>
            <person name="Sussman M.R."/>
        </authorList>
    </citation>
    <scope>NUCLEOTIDE SEQUENCE [LARGE SCALE GENOMIC DNA]</scope>
</reference>
<dbReference type="Pfam" id="PF03770">
    <property type="entry name" value="IPK"/>
    <property type="match status" value="1"/>
</dbReference>
<dbReference type="EC" id="2.7.-.-" evidence="7"/>
<dbReference type="GO" id="GO:0046854">
    <property type="term" value="P:phosphatidylinositol phosphate biosynthetic process"/>
    <property type="evidence" value="ECO:0007669"/>
    <property type="project" value="TreeGrafter"/>
</dbReference>
<keyword evidence="9" id="KW-1185">Reference proteome</keyword>
<reference evidence="8" key="3">
    <citation type="submission" date="2020-05" db="EMBL/GenBank/DDBJ databases">
        <title>Electrophorus electricus (electric eel) genome, fEleEle1, primary haplotype.</title>
        <authorList>
            <person name="Myers G."/>
            <person name="Meyer A."/>
            <person name="Fedrigo O."/>
            <person name="Formenti G."/>
            <person name="Rhie A."/>
            <person name="Tracey A."/>
            <person name="Sims Y."/>
            <person name="Jarvis E.D."/>
        </authorList>
    </citation>
    <scope>NUCLEOTIDE SEQUENCE [LARGE SCALE GENOMIC DNA]</scope>
</reference>
<evidence type="ECO:0000256" key="2">
    <source>
        <dbReference type="ARBA" id="ARBA00022679"/>
    </source>
</evidence>
<dbReference type="GO" id="GO:0005634">
    <property type="term" value="C:nucleus"/>
    <property type="evidence" value="ECO:0007669"/>
    <property type="project" value="TreeGrafter"/>
</dbReference>
<organism evidence="8 9">
    <name type="scientific">Electrophorus electricus</name>
    <name type="common">Electric eel</name>
    <name type="synonym">Gymnotus electricus</name>
    <dbReference type="NCBI Taxonomy" id="8005"/>
    <lineage>
        <taxon>Eukaryota</taxon>
        <taxon>Metazoa</taxon>
        <taxon>Chordata</taxon>
        <taxon>Craniata</taxon>
        <taxon>Vertebrata</taxon>
        <taxon>Euteleostomi</taxon>
        <taxon>Actinopterygii</taxon>
        <taxon>Neopterygii</taxon>
        <taxon>Teleostei</taxon>
        <taxon>Ostariophysi</taxon>
        <taxon>Gymnotiformes</taxon>
        <taxon>Gymnotoidei</taxon>
        <taxon>Gymnotidae</taxon>
        <taxon>Electrophorus</taxon>
    </lineage>
</organism>
<keyword evidence="2 7" id="KW-0808">Transferase</keyword>
<protein>
    <recommendedName>
        <fullName evidence="7">Kinase</fullName>
        <ecNumber evidence="7">2.7.-.-</ecNumber>
    </recommendedName>
</protein>
<reference evidence="9" key="1">
    <citation type="journal article" date="2014" name="Science">
        <title>Nonhuman genetics. Genomic basis for the convergent evolution of electric organs.</title>
        <authorList>
            <person name="Gallant J.R."/>
            <person name="Traeger L.L."/>
            <person name="Volkening J.D."/>
            <person name="Moffett H."/>
            <person name="Chen P.H."/>
            <person name="Novina C.D."/>
            <person name="Phillips G.N.Jr."/>
            <person name="Anand R."/>
            <person name="Wells G.B."/>
            <person name="Pinch M."/>
            <person name="Guth R."/>
            <person name="Unguez G.A."/>
            <person name="Albert J.S."/>
            <person name="Zakon H.H."/>
            <person name="Samanta M.P."/>
            <person name="Sussman M.R."/>
        </authorList>
    </citation>
    <scope>NUCLEOTIDE SEQUENCE [LARGE SCALE GENOMIC DNA]</scope>
</reference>
<keyword evidence="3" id="KW-0547">Nucleotide-binding</keyword>
<dbReference type="SUPFAM" id="SSF56104">
    <property type="entry name" value="SAICAR synthase-like"/>
    <property type="match status" value="1"/>
</dbReference>
<dbReference type="OMA" id="WTPGSHE"/>
<dbReference type="GO" id="GO:0032958">
    <property type="term" value="P:inositol phosphate biosynthetic process"/>
    <property type="evidence" value="ECO:0007669"/>
    <property type="project" value="InterPro"/>
</dbReference>
<evidence type="ECO:0000256" key="3">
    <source>
        <dbReference type="ARBA" id="ARBA00022741"/>
    </source>
</evidence>
<evidence type="ECO:0000256" key="4">
    <source>
        <dbReference type="ARBA" id="ARBA00022777"/>
    </source>
</evidence>
<evidence type="ECO:0000256" key="6">
    <source>
        <dbReference type="ARBA" id="ARBA00051963"/>
    </source>
</evidence>
<dbReference type="GO" id="GO:0008440">
    <property type="term" value="F:inositol-1,4,5-trisphosphate 3-kinase activity"/>
    <property type="evidence" value="ECO:0007669"/>
    <property type="project" value="UniProtKB-EC"/>
</dbReference>
<dbReference type="GO" id="GO:0005524">
    <property type="term" value="F:ATP binding"/>
    <property type="evidence" value="ECO:0007669"/>
    <property type="project" value="UniProtKB-KW"/>
</dbReference>
<evidence type="ECO:0000313" key="9">
    <source>
        <dbReference type="Proteomes" id="UP000314983"/>
    </source>
</evidence>
<keyword evidence="5" id="KW-0067">ATP-binding</keyword>
<dbReference type="STRING" id="8005.ENSEEEP00000033833"/>
<name>A0A4W4GBZ8_ELEEL</name>
<evidence type="ECO:0000313" key="8">
    <source>
        <dbReference type="Ensembl" id="ENSEEEP00000033833.1"/>
    </source>
</evidence>
<gene>
    <name evidence="8" type="primary">si:ch73-22a13.3</name>
</gene>
<dbReference type="FunFam" id="3.30.470.160:FF:000001">
    <property type="entry name" value="Kinase"/>
    <property type="match status" value="1"/>
</dbReference>
<dbReference type="Gene3D" id="3.30.470.160">
    <property type="entry name" value="Inositol polyphosphate kinase"/>
    <property type="match status" value="1"/>
</dbReference>
<comment type="catalytic activity">
    <reaction evidence="6">
        <text>1D-myo-inositol 1,4,5-trisphosphate + ATP = 1D-myo-inositol 1,3,4,5-tetrakisphosphate + ADP + H(+)</text>
        <dbReference type="Rhea" id="RHEA:11020"/>
        <dbReference type="ChEBI" id="CHEBI:15378"/>
        <dbReference type="ChEBI" id="CHEBI:30616"/>
        <dbReference type="ChEBI" id="CHEBI:57895"/>
        <dbReference type="ChEBI" id="CHEBI:203600"/>
        <dbReference type="ChEBI" id="CHEBI:456216"/>
        <dbReference type="EC" id="2.7.1.127"/>
    </reaction>
    <physiologicalReaction direction="left-to-right" evidence="6">
        <dbReference type="Rhea" id="RHEA:11021"/>
    </physiologicalReaction>
</comment>
<dbReference type="Proteomes" id="UP000314983">
    <property type="component" value="Chromosome 12"/>
</dbReference>
<reference evidence="8" key="4">
    <citation type="submission" date="2025-08" db="UniProtKB">
        <authorList>
            <consortium name="Ensembl"/>
        </authorList>
    </citation>
    <scope>IDENTIFICATION</scope>
</reference>
<dbReference type="PANTHER" id="PTHR12400:SF77">
    <property type="entry name" value="KINASE"/>
    <property type="match status" value="1"/>
</dbReference>
<comment type="similarity">
    <text evidence="1 7">Belongs to the inositol phosphokinase (IPK) family.</text>
</comment>
<evidence type="ECO:0000256" key="1">
    <source>
        <dbReference type="ARBA" id="ARBA00007374"/>
    </source>
</evidence>
<dbReference type="InterPro" id="IPR038286">
    <property type="entry name" value="IPK_sf"/>
</dbReference>